<evidence type="ECO:0000313" key="2">
    <source>
        <dbReference type="EMBL" id="CAG6687796.1"/>
    </source>
</evidence>
<dbReference type="EMBL" id="HBUF01283387">
    <property type="protein sequence ID" value="CAG6687796.1"/>
    <property type="molecule type" value="Transcribed_RNA"/>
</dbReference>
<sequence>MYIHVYLHIQYTLHIHYNLHSTLFKFRILSCIVTYFIFIKIILKSMHFFPPAHSLADTSGELLWVCNARRRSWVYSPVELNILSAFYLGPILSSVRSFIFLCFLMPVNCAWHLLGFEFLYVIKKLNGYVFFYILNFKRGIVP</sequence>
<evidence type="ECO:0000256" key="1">
    <source>
        <dbReference type="SAM" id="Phobius"/>
    </source>
</evidence>
<keyword evidence="1" id="KW-1133">Transmembrane helix</keyword>
<keyword evidence="1" id="KW-0812">Transmembrane</keyword>
<dbReference type="EMBL" id="HBUF01283388">
    <property type="protein sequence ID" value="CAG6687797.1"/>
    <property type="molecule type" value="Transcribed_RNA"/>
</dbReference>
<protein>
    <submittedName>
        <fullName evidence="2">Uncharacterized protein</fullName>
    </submittedName>
</protein>
<organism evidence="2">
    <name type="scientific">Cacopsylla melanoneura</name>
    <dbReference type="NCBI Taxonomy" id="428564"/>
    <lineage>
        <taxon>Eukaryota</taxon>
        <taxon>Metazoa</taxon>
        <taxon>Ecdysozoa</taxon>
        <taxon>Arthropoda</taxon>
        <taxon>Hexapoda</taxon>
        <taxon>Insecta</taxon>
        <taxon>Pterygota</taxon>
        <taxon>Neoptera</taxon>
        <taxon>Paraneoptera</taxon>
        <taxon>Hemiptera</taxon>
        <taxon>Sternorrhyncha</taxon>
        <taxon>Psylloidea</taxon>
        <taxon>Psyllidae</taxon>
        <taxon>Psyllinae</taxon>
        <taxon>Cacopsylla</taxon>
    </lineage>
</organism>
<proteinExistence type="predicted"/>
<feature type="transmembrane region" description="Helical" evidence="1">
    <location>
        <begin position="26"/>
        <end position="43"/>
    </location>
</feature>
<keyword evidence="1" id="KW-0472">Membrane</keyword>
<accession>A0A8D8TIV4</accession>
<feature type="transmembrane region" description="Helical" evidence="1">
    <location>
        <begin position="98"/>
        <end position="122"/>
    </location>
</feature>
<dbReference type="AlphaFoldDB" id="A0A8D8TIV4"/>
<reference evidence="2" key="1">
    <citation type="submission" date="2021-05" db="EMBL/GenBank/DDBJ databases">
        <authorList>
            <person name="Alioto T."/>
            <person name="Alioto T."/>
            <person name="Gomez Garrido J."/>
        </authorList>
    </citation>
    <scope>NUCLEOTIDE SEQUENCE</scope>
</reference>
<name>A0A8D8TIV4_9HEMI</name>